<evidence type="ECO:0000256" key="7">
    <source>
        <dbReference type="ARBA" id="ARBA00022989"/>
    </source>
</evidence>
<evidence type="ECO:0000256" key="4">
    <source>
        <dbReference type="ARBA" id="ARBA00022475"/>
    </source>
</evidence>
<evidence type="ECO:0000256" key="1">
    <source>
        <dbReference type="ARBA" id="ARBA00004429"/>
    </source>
</evidence>
<feature type="transmembrane region" description="Helical" evidence="9">
    <location>
        <begin position="172"/>
        <end position="193"/>
    </location>
</feature>
<feature type="transmembrane region" description="Helical" evidence="9">
    <location>
        <begin position="25"/>
        <end position="41"/>
    </location>
</feature>
<dbReference type="PANTHER" id="PTHR32196">
    <property type="entry name" value="ABC TRANSPORTER PERMEASE PROTEIN YPHD-RELATED-RELATED"/>
    <property type="match status" value="1"/>
</dbReference>
<dbReference type="EMBL" id="JBGCUO010000001">
    <property type="protein sequence ID" value="MEY1660536.1"/>
    <property type="molecule type" value="Genomic_DNA"/>
</dbReference>
<dbReference type="PANTHER" id="PTHR32196:SF21">
    <property type="entry name" value="ABC TRANSPORTER PERMEASE PROTEIN YPHD-RELATED"/>
    <property type="match status" value="1"/>
</dbReference>
<keyword evidence="5" id="KW-0997">Cell inner membrane</keyword>
<keyword evidence="4" id="KW-1003">Cell membrane</keyword>
<comment type="caution">
    <text evidence="10">The sequence shown here is derived from an EMBL/GenBank/DDBJ whole genome shotgun (WGS) entry which is preliminary data.</text>
</comment>
<evidence type="ECO:0000256" key="3">
    <source>
        <dbReference type="ARBA" id="ARBA00022448"/>
    </source>
</evidence>
<keyword evidence="11" id="KW-1185">Reference proteome</keyword>
<sequence length="337" mass="35681">MTDKTPSSWIARLPLAGLSMTQEKIVFALAVALFAVFSFTLKDFASIDNLMGLLYNVSVLGVLGLAMALVVIGRGIDLSLIATMAISVAWSLTLIRTGTSIEMALLYGGLMALAIGVINGWLIAYAEIPALFCTLAMGTLVYGFGRIALIPADVVYMPADAGWFGALGQAEVLGIPAPVIVFLLFALLATGVLKYTRFGRYTYLMGDNYAAARITGVPTRPMLVMQYAITSLIGFVAGLVTAASVDSMNTRIVNSTMIYDVILVVVLGGIGLSGGKGGVRNVIVGTLLIGILLNGMTIMNIEYTVQNFIKGAILLAALIFDSFINPRDEQTAQQGDI</sequence>
<feature type="transmembrane region" description="Helical" evidence="9">
    <location>
        <begin position="223"/>
        <end position="245"/>
    </location>
</feature>
<reference evidence="10 11" key="1">
    <citation type="submission" date="2024-07" db="EMBL/GenBank/DDBJ databases">
        <authorList>
            <person name="Ren Q."/>
        </authorList>
    </citation>
    <scope>NUCLEOTIDE SEQUENCE [LARGE SCALE GENOMIC DNA]</scope>
    <source>
        <strain evidence="10 11">REN37</strain>
    </source>
</reference>
<accession>A0ABV4AEN4</accession>
<feature type="transmembrane region" description="Helical" evidence="9">
    <location>
        <begin position="53"/>
        <end position="72"/>
    </location>
</feature>
<gene>
    <name evidence="10" type="ORF">AB5I84_00070</name>
</gene>
<keyword evidence="7 9" id="KW-1133">Transmembrane helix</keyword>
<feature type="transmembrane region" description="Helical" evidence="9">
    <location>
        <begin position="79"/>
        <end position="98"/>
    </location>
</feature>
<organism evidence="10 11">
    <name type="scientific">Isoalcanivorax beigongshangi</name>
    <dbReference type="NCBI Taxonomy" id="3238810"/>
    <lineage>
        <taxon>Bacteria</taxon>
        <taxon>Pseudomonadati</taxon>
        <taxon>Pseudomonadota</taxon>
        <taxon>Gammaproteobacteria</taxon>
        <taxon>Oceanospirillales</taxon>
        <taxon>Alcanivoracaceae</taxon>
        <taxon>Isoalcanivorax</taxon>
    </lineage>
</organism>
<dbReference type="RefSeq" id="WP_369453784.1">
    <property type="nucleotide sequence ID" value="NZ_JBGCUO010000001.1"/>
</dbReference>
<evidence type="ECO:0000256" key="5">
    <source>
        <dbReference type="ARBA" id="ARBA00022519"/>
    </source>
</evidence>
<comment type="subcellular location">
    <subcellularLocation>
        <location evidence="1">Cell inner membrane</location>
        <topology evidence="1">Multi-pass membrane protein</topology>
    </subcellularLocation>
</comment>
<dbReference type="InterPro" id="IPR001851">
    <property type="entry name" value="ABC_transp_permease"/>
</dbReference>
<protein>
    <submittedName>
        <fullName evidence="10">ABC transporter permease</fullName>
    </submittedName>
</protein>
<evidence type="ECO:0000256" key="8">
    <source>
        <dbReference type="ARBA" id="ARBA00023136"/>
    </source>
</evidence>
<dbReference type="Proteomes" id="UP001562065">
    <property type="component" value="Unassembled WGS sequence"/>
</dbReference>
<feature type="transmembrane region" description="Helical" evidence="9">
    <location>
        <begin position="131"/>
        <end position="152"/>
    </location>
</feature>
<evidence type="ECO:0000256" key="2">
    <source>
        <dbReference type="ARBA" id="ARBA00007942"/>
    </source>
</evidence>
<dbReference type="CDD" id="cd06579">
    <property type="entry name" value="TM_PBP1_transp_AraH_like"/>
    <property type="match status" value="1"/>
</dbReference>
<name>A0ABV4AEN4_9GAMM</name>
<proteinExistence type="inferred from homology"/>
<keyword evidence="8 9" id="KW-0472">Membrane</keyword>
<dbReference type="Pfam" id="PF02653">
    <property type="entry name" value="BPD_transp_2"/>
    <property type="match status" value="1"/>
</dbReference>
<keyword evidence="3" id="KW-0813">Transport</keyword>
<comment type="similarity">
    <text evidence="2">Belongs to the binding-protein-dependent transport system permease family. AraH/RbsC subfamily.</text>
</comment>
<evidence type="ECO:0000313" key="10">
    <source>
        <dbReference type="EMBL" id="MEY1660536.1"/>
    </source>
</evidence>
<evidence type="ECO:0000313" key="11">
    <source>
        <dbReference type="Proteomes" id="UP001562065"/>
    </source>
</evidence>
<feature type="transmembrane region" description="Helical" evidence="9">
    <location>
        <begin position="257"/>
        <end position="275"/>
    </location>
</feature>
<feature type="transmembrane region" description="Helical" evidence="9">
    <location>
        <begin position="104"/>
        <end position="124"/>
    </location>
</feature>
<feature type="transmembrane region" description="Helical" evidence="9">
    <location>
        <begin position="282"/>
        <end position="301"/>
    </location>
</feature>
<evidence type="ECO:0000256" key="6">
    <source>
        <dbReference type="ARBA" id="ARBA00022692"/>
    </source>
</evidence>
<evidence type="ECO:0000256" key="9">
    <source>
        <dbReference type="SAM" id="Phobius"/>
    </source>
</evidence>
<keyword evidence="6 9" id="KW-0812">Transmembrane</keyword>